<organism evidence="2 3">
    <name type="scientific">Roseisalinus antarcticus</name>
    <dbReference type="NCBI Taxonomy" id="254357"/>
    <lineage>
        <taxon>Bacteria</taxon>
        <taxon>Pseudomonadati</taxon>
        <taxon>Pseudomonadota</taxon>
        <taxon>Alphaproteobacteria</taxon>
        <taxon>Rhodobacterales</taxon>
        <taxon>Roseobacteraceae</taxon>
        <taxon>Roseisalinus</taxon>
    </lineage>
</organism>
<dbReference type="PANTHER" id="PTHR31527:SF0">
    <property type="entry name" value="RE64534P"/>
    <property type="match status" value="1"/>
</dbReference>
<dbReference type="PANTHER" id="PTHR31527">
    <property type="entry name" value="RE64534P"/>
    <property type="match status" value="1"/>
</dbReference>
<evidence type="ECO:0000313" key="3">
    <source>
        <dbReference type="Proteomes" id="UP000193900"/>
    </source>
</evidence>
<dbReference type="InterPro" id="IPR018959">
    <property type="entry name" value="DUF1989"/>
</dbReference>
<name>A0A1Y5RR70_9RHOB</name>
<accession>A0A1Y5RR70</accession>
<dbReference type="Proteomes" id="UP000193900">
    <property type="component" value="Unassembled WGS sequence"/>
</dbReference>
<protein>
    <recommendedName>
        <fullName evidence="1">DUF1989 domain-containing protein</fullName>
    </recommendedName>
</protein>
<feature type="domain" description="DUF1989" evidence="1">
    <location>
        <begin position="65"/>
        <end position="245"/>
    </location>
</feature>
<dbReference type="AlphaFoldDB" id="A0A1Y5RR70"/>
<dbReference type="Pfam" id="PF09347">
    <property type="entry name" value="DUF1989"/>
    <property type="match status" value="1"/>
</dbReference>
<gene>
    <name evidence="2" type="ORF">ROA7023_00702</name>
</gene>
<evidence type="ECO:0000313" key="2">
    <source>
        <dbReference type="EMBL" id="SLN23484.1"/>
    </source>
</evidence>
<sequence>MDFRQRAGILAATTRGTAMTDVPPDAEARRAIPPVICYPTETLPPPPMDLYRTSLASTWHKGTVRVPPREAGTAEIPAGSFLRIKSVEGPQVGDLNLFNAADLQERFYSGKTRALHGSHVTAGDRLWSSFPYLRPLATIVQDTLGWYGIDAFGGAVHDVIGTRCDPYTGRLLGGGDYHHCCHSNLTRALADWMEVPPRTAEPLVHDVLNVFMCTGFTRDTGQYFMKASPVRPGDHLTFFAEVDLLAVLSACPGGDCGAEHSSDAAACHPLEMEVWTAEPPEGWTAPAVNPYDRSHGR</sequence>
<dbReference type="EMBL" id="FWFZ01000002">
    <property type="protein sequence ID" value="SLN23484.1"/>
    <property type="molecule type" value="Genomic_DNA"/>
</dbReference>
<evidence type="ECO:0000259" key="1">
    <source>
        <dbReference type="Pfam" id="PF09347"/>
    </source>
</evidence>
<reference evidence="2 3" key="1">
    <citation type="submission" date="2017-03" db="EMBL/GenBank/DDBJ databases">
        <authorList>
            <person name="Afonso C.L."/>
            <person name="Miller P.J."/>
            <person name="Scott M.A."/>
            <person name="Spackman E."/>
            <person name="Goraichik I."/>
            <person name="Dimitrov K.M."/>
            <person name="Suarez D.L."/>
            <person name="Swayne D.E."/>
        </authorList>
    </citation>
    <scope>NUCLEOTIDE SEQUENCE [LARGE SCALE GENOMIC DNA]</scope>
    <source>
        <strain evidence="2 3">CECT 7023</strain>
    </source>
</reference>
<keyword evidence="3" id="KW-1185">Reference proteome</keyword>
<proteinExistence type="predicted"/>